<protein>
    <recommendedName>
        <fullName evidence="1">PD-(D/E)XK endonuclease-like domain-containing protein</fullName>
    </recommendedName>
</protein>
<reference evidence="2 3" key="1">
    <citation type="submission" date="2018-01" db="EMBL/GenBank/DDBJ databases">
        <authorList>
            <person name="Gaut B.S."/>
            <person name="Morton B.R."/>
            <person name="Clegg M.T."/>
            <person name="Duvall M.R."/>
        </authorList>
    </citation>
    <scope>NUCLEOTIDE SEQUENCE [LARGE SCALE GENOMIC DNA]</scope>
    <source>
        <strain evidence="2">Cupriavidus taiwanensis LMG 19425</strain>
    </source>
</reference>
<dbReference type="AlphaFoldDB" id="A0A375IG01"/>
<dbReference type="RefSeq" id="WP_115663178.1">
    <property type="nucleotide sequence ID" value="NZ_LT991976.1"/>
</dbReference>
<sequence length="269" mass="28884">MTAPTVFKVRASSWGALFDCAYAWEWTHILGKGKAAGVRALLGTALHASTAVNDSALVQGESIKPSESAAVLVDTLNHPEFDVDYTADDLSVRDAERIGLSLHAMYCAQVAPRMHYTDVETALDPMDIDCGGGIVVTLTGRMDRARVSKTAAGLVIPDLKSGRAVISQGYVKTKGRSAQLGAYQLLYDHTKGVRTSGAQVVGLSTTTKPAIAVSPVFDARRVMVGGDGTPGLIEYAADMFRSGLFPPNPQSNLCSRKYCARWDYCHFHE</sequence>
<dbReference type="Proteomes" id="UP000255505">
    <property type="component" value="Chromosome I"/>
</dbReference>
<proteinExistence type="predicted"/>
<dbReference type="EMBL" id="LT991976">
    <property type="protein sequence ID" value="SPK73694.1"/>
    <property type="molecule type" value="Genomic_DNA"/>
</dbReference>
<feature type="domain" description="PD-(D/E)XK endonuclease-like" evidence="1">
    <location>
        <begin position="17"/>
        <end position="266"/>
    </location>
</feature>
<dbReference type="Pfam" id="PF12705">
    <property type="entry name" value="PDDEXK_1"/>
    <property type="match status" value="1"/>
</dbReference>
<organism evidence="2 3">
    <name type="scientific">Cupriavidus taiwanensis</name>
    <dbReference type="NCBI Taxonomy" id="164546"/>
    <lineage>
        <taxon>Bacteria</taxon>
        <taxon>Pseudomonadati</taxon>
        <taxon>Pseudomonadota</taxon>
        <taxon>Betaproteobacteria</taxon>
        <taxon>Burkholderiales</taxon>
        <taxon>Burkholderiaceae</taxon>
        <taxon>Cupriavidus</taxon>
    </lineage>
</organism>
<dbReference type="InterPro" id="IPR038726">
    <property type="entry name" value="PDDEXK_AddAB-type"/>
</dbReference>
<name>A0A375IG01_9BURK</name>
<evidence type="ECO:0000313" key="3">
    <source>
        <dbReference type="Proteomes" id="UP000255505"/>
    </source>
</evidence>
<dbReference type="InterPro" id="IPR011604">
    <property type="entry name" value="PDDEXK-like_dom_sf"/>
</dbReference>
<dbReference type="Gene3D" id="3.90.320.10">
    <property type="match status" value="1"/>
</dbReference>
<gene>
    <name evidence="2" type="ORF">CT19425_110231</name>
</gene>
<accession>A0A375IG01</accession>
<evidence type="ECO:0000313" key="2">
    <source>
        <dbReference type="EMBL" id="SPK73694.1"/>
    </source>
</evidence>
<evidence type="ECO:0000259" key="1">
    <source>
        <dbReference type="Pfam" id="PF12705"/>
    </source>
</evidence>